<accession>M1BXF6</accession>
<dbReference type="GO" id="GO:0030154">
    <property type="term" value="P:cell differentiation"/>
    <property type="evidence" value="ECO:0007669"/>
    <property type="project" value="UniProtKB-UniRule"/>
</dbReference>
<evidence type="ECO:0000313" key="10">
    <source>
        <dbReference type="EnsemblPlants" id="PGSC0003DMT400055157"/>
    </source>
</evidence>
<feature type="signal peptide" evidence="9">
    <location>
        <begin position="1"/>
        <end position="22"/>
    </location>
</feature>
<evidence type="ECO:0000256" key="1">
    <source>
        <dbReference type="ARBA" id="ARBA00004613"/>
    </source>
</evidence>
<dbReference type="GO" id="GO:0005576">
    <property type="term" value="C:extracellular region"/>
    <property type="evidence" value="ECO:0007669"/>
    <property type="project" value="UniProtKB-SubCell"/>
</dbReference>
<dbReference type="GO" id="GO:0008283">
    <property type="term" value="P:cell population proliferation"/>
    <property type="evidence" value="ECO:0007669"/>
    <property type="project" value="UniProtKB-UniRule"/>
</dbReference>
<evidence type="ECO:0000256" key="7">
    <source>
        <dbReference type="ARBA" id="ARBA00022782"/>
    </source>
</evidence>
<keyword evidence="6 9" id="KW-0732">Signal</keyword>
<comment type="PTM">
    <text evidence="9">Sulfation is important for activity and for the binding to a putative membrane receptor.</text>
</comment>
<comment type="PTM">
    <text evidence="9">PSK-alpha is produced by endopeptidase digestion. PSK-beta is produced from PSK-alpha by exopeptidase digestion.</text>
</comment>
<keyword evidence="11" id="KW-1185">Reference proteome</keyword>
<evidence type="ECO:0000256" key="2">
    <source>
        <dbReference type="ARBA" id="ARBA00010781"/>
    </source>
</evidence>
<keyword evidence="7 9" id="KW-0221">Differentiation</keyword>
<proteinExistence type="inferred from homology"/>
<comment type="subcellular location">
    <subcellularLocation>
        <location evidence="1 9">Secreted</location>
    </subcellularLocation>
</comment>
<evidence type="ECO:0000256" key="6">
    <source>
        <dbReference type="ARBA" id="ARBA00022729"/>
    </source>
</evidence>
<dbReference type="PaxDb" id="4113-PGSC0003DMT400055157"/>
<protein>
    <recommendedName>
        <fullName evidence="9">Phytosulfokine</fullName>
    </recommendedName>
    <component>
        <recommendedName>
            <fullName evidence="9">Phytosulfokine-alpha</fullName>
            <shortName evidence="9">PSK-alpha</shortName>
            <shortName evidence="9">Phytosulfokine-a</shortName>
        </recommendedName>
    </component>
    <component>
        <recommendedName>
            <fullName evidence="9">Phytosulfokine-beta</fullName>
            <shortName evidence="9">PSK-beta</shortName>
            <shortName evidence="9">Phytosulfokine-b</shortName>
        </recommendedName>
    </component>
</protein>
<dbReference type="OMA" id="DHHQDHV"/>
<dbReference type="GeneID" id="107058203"/>
<dbReference type="GO" id="GO:0008083">
    <property type="term" value="F:growth factor activity"/>
    <property type="evidence" value="ECO:0007669"/>
    <property type="project" value="UniProtKB-UniRule"/>
</dbReference>
<dbReference type="OrthoDB" id="1858282at2759"/>
<keyword evidence="5 9" id="KW-0765">Sulfation</keyword>
<dbReference type="InParanoid" id="M1BXF6"/>
<reference evidence="10" key="2">
    <citation type="submission" date="2015-06" db="UniProtKB">
        <authorList>
            <consortium name="EnsemblPlants"/>
        </authorList>
    </citation>
    <scope>IDENTIFICATION</scope>
    <source>
        <strain evidence="10">DM1-3 516 R44</strain>
    </source>
</reference>
<keyword evidence="8 9" id="KW-0339">Growth factor</keyword>
<dbReference type="Proteomes" id="UP000011115">
    <property type="component" value="Unassembled WGS sequence"/>
</dbReference>
<dbReference type="PANTHER" id="PTHR33285:SF48">
    <property type="entry name" value="PHYTOSULFOKINE"/>
    <property type="match status" value="1"/>
</dbReference>
<dbReference type="EnsemblPlants" id="PGSC0003DMT400055157">
    <property type="protein sequence ID" value="PGSC0003DMT400055157"/>
    <property type="gene ID" value="PGSC0003DMG400021407"/>
</dbReference>
<evidence type="ECO:0000256" key="3">
    <source>
        <dbReference type="ARBA" id="ARBA00022473"/>
    </source>
</evidence>
<dbReference type="PANTHER" id="PTHR33285">
    <property type="entry name" value="PHYTOSULFOKINES 3"/>
    <property type="match status" value="1"/>
</dbReference>
<comment type="function">
    <text evidence="9">Promotes plant cell differentiation, organogenesis and somatic embryogenesis as well as cell proliferation.</text>
</comment>
<gene>
    <name evidence="10" type="primary">LOC107058203</name>
</gene>
<evidence type="ECO:0000256" key="9">
    <source>
        <dbReference type="RuleBase" id="RU368031"/>
    </source>
</evidence>
<dbReference type="HOGENOM" id="CLU_165727_0_1_1"/>
<reference evidence="11" key="1">
    <citation type="journal article" date="2011" name="Nature">
        <title>Genome sequence and analysis of the tuber crop potato.</title>
        <authorList>
            <consortium name="The Potato Genome Sequencing Consortium"/>
        </authorList>
    </citation>
    <scope>NUCLEOTIDE SEQUENCE [LARGE SCALE GENOMIC DNA]</scope>
    <source>
        <strain evidence="11">cv. DM1-3 516 R44</strain>
    </source>
</reference>
<feature type="chain" id="PRO_5031595674" description="Phytosulfokine" evidence="9">
    <location>
        <begin position="23"/>
        <end position="86"/>
    </location>
</feature>
<keyword evidence="3 9" id="KW-0217">Developmental protein</keyword>
<sequence length="86" mass="9884">MSKANTSFFFIILLLCFALSYASRPEPVFHEATLNLNNIDHHQDHVMESKQVANEESCNGGQDEECLERRNLAAHLDYIYTQNQNP</sequence>
<name>M1BXF6_SOLTU</name>
<evidence type="ECO:0000313" key="11">
    <source>
        <dbReference type="Proteomes" id="UP000011115"/>
    </source>
</evidence>
<evidence type="ECO:0000256" key="5">
    <source>
        <dbReference type="ARBA" id="ARBA00022641"/>
    </source>
</evidence>
<dbReference type="ExpressionAtlas" id="M1BXF6">
    <property type="expression patterns" value="differential"/>
</dbReference>
<dbReference type="Pfam" id="PF06404">
    <property type="entry name" value="PSK"/>
    <property type="match status" value="1"/>
</dbReference>
<dbReference type="InterPro" id="IPR009438">
    <property type="entry name" value="Phytosulfokine"/>
</dbReference>
<dbReference type="KEGG" id="sot:107058203"/>
<dbReference type="AlphaFoldDB" id="M1BXF6"/>
<dbReference type="FunCoup" id="M1BXF6">
    <property type="interactions" value="14"/>
</dbReference>
<organism evidence="10 11">
    <name type="scientific">Solanum tuberosum</name>
    <name type="common">Potato</name>
    <dbReference type="NCBI Taxonomy" id="4113"/>
    <lineage>
        <taxon>Eukaryota</taxon>
        <taxon>Viridiplantae</taxon>
        <taxon>Streptophyta</taxon>
        <taxon>Embryophyta</taxon>
        <taxon>Tracheophyta</taxon>
        <taxon>Spermatophyta</taxon>
        <taxon>Magnoliopsida</taxon>
        <taxon>eudicotyledons</taxon>
        <taxon>Gunneridae</taxon>
        <taxon>Pentapetalae</taxon>
        <taxon>asterids</taxon>
        <taxon>lamiids</taxon>
        <taxon>Solanales</taxon>
        <taxon>Solanaceae</taxon>
        <taxon>Solanoideae</taxon>
        <taxon>Solaneae</taxon>
        <taxon>Solanum</taxon>
    </lineage>
</organism>
<dbReference type="Gramene" id="PGSC0003DMT400055157">
    <property type="protein sequence ID" value="PGSC0003DMT400055157"/>
    <property type="gene ID" value="PGSC0003DMG400021407"/>
</dbReference>
<evidence type="ECO:0000256" key="4">
    <source>
        <dbReference type="ARBA" id="ARBA00022525"/>
    </source>
</evidence>
<evidence type="ECO:0000256" key="8">
    <source>
        <dbReference type="ARBA" id="ARBA00023030"/>
    </source>
</evidence>
<keyword evidence="4 9" id="KW-0964">Secreted</keyword>
<dbReference type="RefSeq" id="XP_015159107.1">
    <property type="nucleotide sequence ID" value="XM_015303621.1"/>
</dbReference>
<comment type="similarity">
    <text evidence="2 9">Belongs to the phytosulfokine family.</text>
</comment>